<comment type="caution">
    <text evidence="1">The sequence shown here is derived from an EMBL/GenBank/DDBJ whole genome shotgun (WGS) entry which is preliminary data.</text>
</comment>
<organism evidence="1 2">
    <name type="scientific">Papaver atlanticum</name>
    <dbReference type="NCBI Taxonomy" id="357466"/>
    <lineage>
        <taxon>Eukaryota</taxon>
        <taxon>Viridiplantae</taxon>
        <taxon>Streptophyta</taxon>
        <taxon>Embryophyta</taxon>
        <taxon>Tracheophyta</taxon>
        <taxon>Spermatophyta</taxon>
        <taxon>Magnoliopsida</taxon>
        <taxon>Ranunculales</taxon>
        <taxon>Papaveraceae</taxon>
        <taxon>Papaveroideae</taxon>
        <taxon>Papaver</taxon>
    </lineage>
</organism>
<protein>
    <submittedName>
        <fullName evidence="1">Uncharacterized protein</fullName>
    </submittedName>
</protein>
<proteinExistence type="predicted"/>
<evidence type="ECO:0000313" key="2">
    <source>
        <dbReference type="Proteomes" id="UP001202328"/>
    </source>
</evidence>
<keyword evidence="2" id="KW-1185">Reference proteome</keyword>
<accession>A0AAD4XTD9</accession>
<reference evidence="1" key="1">
    <citation type="submission" date="2022-04" db="EMBL/GenBank/DDBJ databases">
        <title>A functionally conserved STORR gene fusion in Papaver species that diverged 16.8 million years ago.</title>
        <authorList>
            <person name="Catania T."/>
        </authorList>
    </citation>
    <scope>NUCLEOTIDE SEQUENCE</scope>
    <source>
        <strain evidence="1">S-188037</strain>
    </source>
</reference>
<dbReference type="AlphaFoldDB" id="A0AAD4XTD9"/>
<evidence type="ECO:0000313" key="1">
    <source>
        <dbReference type="EMBL" id="KAI3942430.1"/>
    </source>
</evidence>
<dbReference type="EMBL" id="JAJJMB010004648">
    <property type="protein sequence ID" value="KAI3942430.1"/>
    <property type="molecule type" value="Genomic_DNA"/>
</dbReference>
<name>A0AAD4XTD9_9MAGN</name>
<gene>
    <name evidence="1" type="ORF">MKW98_013082</name>
</gene>
<sequence length="195" mass="23077">MHAPYGHSSIRTSQSWIHGNIDREKFLFYGSPQLLIQHYLHHRQNLYLHLLLLLEQQHIIVFSYLESACDTFIFCLWISVELKRVFLGVDNQFVHGNSFKLKIQVPKFQIRFKGGSFIRRTRKLADELTKKPVIIYNHPKGLSSFFVCLNEHKRTGDQKGIIQYCQQKFAFVHVLLFTEMITTVRSWFGRFETKS</sequence>
<dbReference type="Proteomes" id="UP001202328">
    <property type="component" value="Unassembled WGS sequence"/>
</dbReference>